<evidence type="ECO:0000313" key="2">
    <source>
        <dbReference type="Proteomes" id="UP001277972"/>
    </source>
</evidence>
<keyword evidence="1" id="KW-0687">Ribonucleoprotein</keyword>
<gene>
    <name evidence="1" type="primary">rpmF</name>
    <name evidence="1" type="ORF">SH601_02860</name>
</gene>
<sequence length="57" mass="6486">MAVPKRRTSKKVKNQRRTHKKLHVPGMVECSNCGELTKPHHVCKACGQYDGKQVVEQ</sequence>
<dbReference type="EMBL" id="JAWZSR010000001">
    <property type="protein sequence ID" value="MDX8044917.1"/>
    <property type="molecule type" value="Genomic_DNA"/>
</dbReference>
<protein>
    <submittedName>
        <fullName evidence="1">50S ribosomal protein L32</fullName>
    </submittedName>
</protein>
<evidence type="ECO:0000313" key="1">
    <source>
        <dbReference type="EMBL" id="MDX8044917.1"/>
    </source>
</evidence>
<keyword evidence="2" id="KW-1185">Reference proteome</keyword>
<accession>A0ACC6M1U7</accession>
<reference evidence="1" key="1">
    <citation type="submission" date="2023-11" db="EMBL/GenBank/DDBJ databases">
        <title>Gracilibacillus pellucida a moderately halophilic bacterium isolated from saline soil in Xinjiang province.</title>
        <authorList>
            <person name="Zhang Z."/>
            <person name="Tan F."/>
            <person name="Wang Y."/>
            <person name="Xia M."/>
        </authorList>
    </citation>
    <scope>NUCLEOTIDE SEQUENCE</scope>
    <source>
        <strain evidence="1">S3-1-1</strain>
    </source>
</reference>
<keyword evidence="1" id="KW-0689">Ribosomal protein</keyword>
<comment type="caution">
    <text evidence="1">The sequence shown here is derived from an EMBL/GenBank/DDBJ whole genome shotgun (WGS) entry which is preliminary data.</text>
</comment>
<dbReference type="Proteomes" id="UP001277972">
    <property type="component" value="Unassembled WGS sequence"/>
</dbReference>
<name>A0ACC6M1U7_9BACI</name>
<organism evidence="1 2">
    <name type="scientific">Gracilibacillus pellucidus</name>
    <dbReference type="NCBI Taxonomy" id="3095368"/>
    <lineage>
        <taxon>Bacteria</taxon>
        <taxon>Bacillati</taxon>
        <taxon>Bacillota</taxon>
        <taxon>Bacilli</taxon>
        <taxon>Bacillales</taxon>
        <taxon>Bacillaceae</taxon>
        <taxon>Gracilibacillus</taxon>
    </lineage>
</organism>
<proteinExistence type="predicted"/>